<dbReference type="GO" id="GO:0046872">
    <property type="term" value="F:metal ion binding"/>
    <property type="evidence" value="ECO:0007669"/>
    <property type="project" value="UniProtKB-KW"/>
</dbReference>
<dbReference type="InterPro" id="IPR050134">
    <property type="entry name" value="NAD-dep_sirtuin_deacylases"/>
</dbReference>
<organism evidence="11 12">
    <name type="scientific">Testicularia cyperi</name>
    <dbReference type="NCBI Taxonomy" id="1882483"/>
    <lineage>
        <taxon>Eukaryota</taxon>
        <taxon>Fungi</taxon>
        <taxon>Dikarya</taxon>
        <taxon>Basidiomycota</taxon>
        <taxon>Ustilaginomycotina</taxon>
        <taxon>Ustilaginomycetes</taxon>
        <taxon>Ustilaginales</taxon>
        <taxon>Anthracoideaceae</taxon>
        <taxon>Testicularia</taxon>
    </lineage>
</organism>
<gene>
    <name evidence="11" type="ORF">BCV70DRAFT_159046</name>
</gene>
<feature type="active site" description="Proton acceptor" evidence="8">
    <location>
        <position position="289"/>
    </location>
</feature>
<dbReference type="GO" id="GO:0070403">
    <property type="term" value="F:NAD+ binding"/>
    <property type="evidence" value="ECO:0007669"/>
    <property type="project" value="InterPro"/>
</dbReference>
<evidence type="ECO:0000256" key="6">
    <source>
        <dbReference type="ARBA" id="ARBA00022833"/>
    </source>
</evidence>
<dbReference type="GO" id="GO:0005634">
    <property type="term" value="C:nucleus"/>
    <property type="evidence" value="ECO:0007669"/>
    <property type="project" value="TreeGrafter"/>
</dbReference>
<evidence type="ECO:0000313" key="12">
    <source>
        <dbReference type="Proteomes" id="UP000246740"/>
    </source>
</evidence>
<feature type="compositionally biased region" description="Low complexity" evidence="9">
    <location>
        <begin position="26"/>
        <end position="50"/>
    </location>
</feature>
<feature type="compositionally biased region" description="Basic residues" evidence="9">
    <location>
        <begin position="338"/>
        <end position="347"/>
    </location>
</feature>
<dbReference type="Gene3D" id="3.40.50.1220">
    <property type="entry name" value="TPP-binding domain"/>
    <property type="match status" value="1"/>
</dbReference>
<dbReference type="OrthoDB" id="420264at2759"/>
<dbReference type="InterPro" id="IPR026590">
    <property type="entry name" value="Ssirtuin_cat_dom"/>
</dbReference>
<feature type="binding site" evidence="8">
    <location>
        <position position="326"/>
    </location>
    <ligand>
        <name>Zn(2+)</name>
        <dbReference type="ChEBI" id="CHEBI:29105"/>
    </ligand>
</feature>
<feature type="binding site" evidence="8">
    <location>
        <position position="297"/>
    </location>
    <ligand>
        <name>Zn(2+)</name>
        <dbReference type="ChEBI" id="CHEBI:29105"/>
    </ligand>
</feature>
<feature type="binding site" evidence="8">
    <location>
        <position position="302"/>
    </location>
    <ligand>
        <name>Zn(2+)</name>
        <dbReference type="ChEBI" id="CHEBI:29105"/>
    </ligand>
</feature>
<dbReference type="PANTHER" id="PTHR11085:SF9">
    <property type="entry name" value="NAD-DEPENDENT PROTEIN DEACETYLASE SIRTUIN-1"/>
    <property type="match status" value="1"/>
</dbReference>
<evidence type="ECO:0000256" key="7">
    <source>
        <dbReference type="ARBA" id="ARBA00023027"/>
    </source>
</evidence>
<sequence length="604" mass="66245">MESNQRTVSSRASKDLPVPLAEVTPVASVSASSSSTTAPRADATSSATATYQDIDSEELEALEDAADDEDESDSEIDRLLDEAAFYFPPEKVAGMIKELKQDGMVEFLHRFVVPDLDKIKHLLIALGVFLPRAIRDGDAPVEILLPILKTALSRILRRREKLPEHNTVEDALTLLRKSRRVVVLSGAGISVSCGIPDFRSKDGIYAQLQREGKYDLDDPQDMFDKSYFLANPSMFYSFAHSIFPSNFVPSRSHMFIKCLENQGKLLRNYSQNIDTLEQIAGIQNVIQCHGSFAGATCTDPTCAYKCKGSEIKDDIFAKRVPECPRCRERKQQETLQAKPKKKRRKMGNGKSWRPGANDTDSDDDNGDASQLAGLGILKPDITFFGEKLDDAFDHAVFADRTEVDLLIIMGTSLKVAPVSELITHIPHSTPVILINKTPVYHIATDIMLLGDSDMVVDYLCTKLAWDLPEVRPSEDVVGKKEVEQVAEAAQIQLDSKDDAEHAAGQDSNGQKCPEPERLLNSHAWLFEGAEPGRLPQLLAEIEEEQNGAGSADNDNDNDNDSDSDDTDDEDAPEANRESKIAAPGVPAEVVLPVAAASTSTNGTM</sequence>
<dbReference type="InterPro" id="IPR029035">
    <property type="entry name" value="DHS-like_NAD/FAD-binding_dom"/>
</dbReference>
<feature type="compositionally biased region" description="Acidic residues" evidence="9">
    <location>
        <begin position="553"/>
        <end position="572"/>
    </location>
</feature>
<feature type="binding site" evidence="8">
    <location>
        <position position="323"/>
    </location>
    <ligand>
        <name>Zn(2+)</name>
        <dbReference type="ChEBI" id="CHEBI:29105"/>
    </ligand>
</feature>
<dbReference type="InterPro" id="IPR026591">
    <property type="entry name" value="Sirtuin_cat_small_dom_sf"/>
</dbReference>
<feature type="compositionally biased region" description="Basic and acidic residues" evidence="9">
    <location>
        <begin position="494"/>
        <end position="503"/>
    </location>
</feature>
<dbReference type="Proteomes" id="UP000246740">
    <property type="component" value="Unassembled WGS sequence"/>
</dbReference>
<evidence type="ECO:0000256" key="9">
    <source>
        <dbReference type="SAM" id="MobiDB-lite"/>
    </source>
</evidence>
<feature type="domain" description="Deacetylase sirtuin-type" evidence="10">
    <location>
        <begin position="161"/>
        <end position="480"/>
    </location>
</feature>
<accession>A0A317XSZ9</accession>
<evidence type="ECO:0000256" key="3">
    <source>
        <dbReference type="ARBA" id="ARBA00006924"/>
    </source>
</evidence>
<dbReference type="Gene3D" id="3.30.1600.10">
    <property type="entry name" value="SIR2/SIRT2 'Small Domain"/>
    <property type="match status" value="1"/>
</dbReference>
<feature type="region of interest" description="Disordered" evidence="9">
    <location>
        <begin position="26"/>
        <end position="54"/>
    </location>
</feature>
<name>A0A317XSZ9_9BASI</name>
<dbReference type="InterPro" id="IPR003000">
    <property type="entry name" value="Sirtuin"/>
</dbReference>
<dbReference type="EMBL" id="KZ819191">
    <property type="protein sequence ID" value="PWZ01010.1"/>
    <property type="molecule type" value="Genomic_DNA"/>
</dbReference>
<dbReference type="GO" id="GO:0046970">
    <property type="term" value="F:histone H4K16 deacetylase activity, NAD-dependent"/>
    <property type="evidence" value="ECO:0007669"/>
    <property type="project" value="TreeGrafter"/>
</dbReference>
<keyword evidence="7" id="KW-0520">NAD</keyword>
<dbReference type="SUPFAM" id="SSF52467">
    <property type="entry name" value="DHS-like NAD/FAD-binding domain"/>
    <property type="match status" value="1"/>
</dbReference>
<feature type="compositionally biased region" description="Low complexity" evidence="9">
    <location>
        <begin position="581"/>
        <end position="596"/>
    </location>
</feature>
<protein>
    <submittedName>
        <fullName evidence="11">SIR2-domain-containing protein</fullName>
    </submittedName>
</protein>
<reference evidence="11 12" key="1">
    <citation type="journal article" date="2018" name="Mol. Biol. Evol.">
        <title>Broad Genomic Sampling Reveals a Smut Pathogenic Ancestry of the Fungal Clade Ustilaginomycotina.</title>
        <authorList>
            <person name="Kijpornyongpan T."/>
            <person name="Mondo S.J."/>
            <person name="Barry K."/>
            <person name="Sandor L."/>
            <person name="Lee J."/>
            <person name="Lipzen A."/>
            <person name="Pangilinan J."/>
            <person name="LaButti K."/>
            <person name="Hainaut M."/>
            <person name="Henrissat B."/>
            <person name="Grigoriev I.V."/>
            <person name="Spatafora J.W."/>
            <person name="Aime M.C."/>
        </authorList>
    </citation>
    <scope>NUCLEOTIDE SEQUENCE [LARGE SCALE GENOMIC DNA]</scope>
    <source>
        <strain evidence="11 12">MCA 3645</strain>
    </source>
</reference>
<dbReference type="STRING" id="1882483.A0A317XSZ9"/>
<dbReference type="InParanoid" id="A0A317XSZ9"/>
<keyword evidence="12" id="KW-1185">Reference proteome</keyword>
<feature type="region of interest" description="Disordered" evidence="9">
    <location>
        <begin position="493"/>
        <end position="515"/>
    </location>
</feature>
<dbReference type="GO" id="GO:0005739">
    <property type="term" value="C:mitochondrion"/>
    <property type="evidence" value="ECO:0007669"/>
    <property type="project" value="UniProtKB-SubCell"/>
</dbReference>
<evidence type="ECO:0000256" key="2">
    <source>
        <dbReference type="ARBA" id="ARBA00004173"/>
    </source>
</evidence>
<feature type="region of interest" description="Disordered" evidence="9">
    <location>
        <begin position="327"/>
        <end position="365"/>
    </location>
</feature>
<evidence type="ECO:0000259" key="10">
    <source>
        <dbReference type="PROSITE" id="PS50305"/>
    </source>
</evidence>
<evidence type="ECO:0000256" key="5">
    <source>
        <dbReference type="ARBA" id="ARBA00022723"/>
    </source>
</evidence>
<evidence type="ECO:0000256" key="4">
    <source>
        <dbReference type="ARBA" id="ARBA00022679"/>
    </source>
</evidence>
<keyword evidence="5 8" id="KW-0479">Metal-binding</keyword>
<proteinExistence type="inferred from homology"/>
<feature type="region of interest" description="Disordered" evidence="9">
    <location>
        <begin position="544"/>
        <end position="604"/>
    </location>
</feature>
<comment type="cofactor">
    <cofactor evidence="1">
        <name>Zn(2+)</name>
        <dbReference type="ChEBI" id="CHEBI:29105"/>
    </cofactor>
</comment>
<evidence type="ECO:0000313" key="11">
    <source>
        <dbReference type="EMBL" id="PWZ01010.1"/>
    </source>
</evidence>
<dbReference type="PANTHER" id="PTHR11085">
    <property type="entry name" value="NAD-DEPENDENT PROTEIN DEACYLASE SIRTUIN-5, MITOCHONDRIAL-RELATED"/>
    <property type="match status" value="1"/>
</dbReference>
<dbReference type="FunCoup" id="A0A317XSZ9">
    <property type="interactions" value="196"/>
</dbReference>
<dbReference type="Pfam" id="PF02146">
    <property type="entry name" value="SIR2"/>
    <property type="match status" value="1"/>
</dbReference>
<dbReference type="PROSITE" id="PS50305">
    <property type="entry name" value="SIRTUIN"/>
    <property type="match status" value="1"/>
</dbReference>
<keyword evidence="4" id="KW-0808">Transferase</keyword>
<evidence type="ECO:0000256" key="8">
    <source>
        <dbReference type="PROSITE-ProRule" id="PRU00236"/>
    </source>
</evidence>
<comment type="subcellular location">
    <subcellularLocation>
        <location evidence="2">Mitochondrion</location>
    </subcellularLocation>
</comment>
<keyword evidence="6 8" id="KW-0862">Zinc</keyword>
<dbReference type="AlphaFoldDB" id="A0A317XSZ9"/>
<evidence type="ECO:0000256" key="1">
    <source>
        <dbReference type="ARBA" id="ARBA00001947"/>
    </source>
</evidence>
<comment type="similarity">
    <text evidence="3">Belongs to the sirtuin family. Class I subfamily.</text>
</comment>